<dbReference type="AlphaFoldDB" id="A0A0G3M4C8"/>
<dbReference type="Proteomes" id="UP000035213">
    <property type="component" value="Chromosome"/>
</dbReference>
<evidence type="ECO:0000313" key="2">
    <source>
        <dbReference type="Proteomes" id="UP000035213"/>
    </source>
</evidence>
<dbReference type="OrthoDB" id="798594at2"/>
<protein>
    <recommendedName>
        <fullName evidence="3">3-isopropylmalate dehydratase</fullName>
    </recommendedName>
</protein>
<organism evidence="1 2">
    <name type="scientific">Chryseobacterium gallinarum</name>
    <dbReference type="NCBI Taxonomy" id="1324352"/>
    <lineage>
        <taxon>Bacteria</taxon>
        <taxon>Pseudomonadati</taxon>
        <taxon>Bacteroidota</taxon>
        <taxon>Flavobacteriia</taxon>
        <taxon>Flavobacteriales</taxon>
        <taxon>Weeksellaceae</taxon>
        <taxon>Chryseobacterium group</taxon>
        <taxon>Chryseobacterium</taxon>
    </lineage>
</organism>
<reference evidence="1 2" key="1">
    <citation type="submission" date="2014-11" db="EMBL/GenBank/DDBJ databases">
        <authorList>
            <person name="Park G.-S."/>
            <person name="Hong S.-J."/>
            <person name="Jung B.K."/>
            <person name="Khan A.R."/>
            <person name="Kwak Y."/>
            <person name="Shin J.-H."/>
        </authorList>
    </citation>
    <scope>NUCLEOTIDE SEQUENCE [LARGE SCALE GENOMIC DNA]</scope>
    <source>
        <strain evidence="1 2">DSM 27622</strain>
    </source>
</reference>
<dbReference type="PATRIC" id="fig|1324352.5.peg.840"/>
<accession>A0A0G3M4C8</accession>
<dbReference type="EMBL" id="CP009928">
    <property type="protein sequence ID" value="AKK71892.1"/>
    <property type="molecule type" value="Genomic_DNA"/>
</dbReference>
<dbReference type="STRING" id="1324352.OK18_03895"/>
<evidence type="ECO:0008006" key="3">
    <source>
        <dbReference type="Google" id="ProtNLM"/>
    </source>
</evidence>
<name>A0A0G3M4C8_CHRGL</name>
<dbReference type="RefSeq" id="WP_053327149.1">
    <property type="nucleotide sequence ID" value="NZ_CP009928.1"/>
</dbReference>
<evidence type="ECO:0000313" key="1">
    <source>
        <dbReference type="EMBL" id="AKK71892.1"/>
    </source>
</evidence>
<gene>
    <name evidence="1" type="ORF">OK18_03895</name>
</gene>
<dbReference type="KEGG" id="cgn:OK18_03895"/>
<proteinExistence type="predicted"/>
<sequence>MKVTDLNGCPIEVTDLDEAIRITADYKEYRHKEKSFSEFDKRQNAYWTDMYEKLTALKKQSLTIKISER</sequence>